<dbReference type="InterPro" id="IPR046960">
    <property type="entry name" value="PPR_At4g14850-like_plant"/>
</dbReference>
<feature type="repeat" description="PPR" evidence="2">
    <location>
        <begin position="145"/>
        <end position="175"/>
    </location>
</feature>
<dbReference type="Proteomes" id="UP000825935">
    <property type="component" value="Chromosome 27"/>
</dbReference>
<dbReference type="EMBL" id="CM035432">
    <property type="protein sequence ID" value="KAH7295870.1"/>
    <property type="molecule type" value="Genomic_DNA"/>
</dbReference>
<dbReference type="Pfam" id="PF01535">
    <property type="entry name" value="PPR"/>
    <property type="match status" value="6"/>
</dbReference>
<dbReference type="OMA" id="KVHAHIR"/>
<evidence type="ECO:0000313" key="3">
    <source>
        <dbReference type="EMBL" id="KAH7295864.1"/>
    </source>
</evidence>
<evidence type="ECO:0008006" key="5">
    <source>
        <dbReference type="Google" id="ProtNLM"/>
    </source>
</evidence>
<dbReference type="OrthoDB" id="185373at2759"/>
<feature type="repeat" description="PPR" evidence="2">
    <location>
        <begin position="44"/>
        <end position="78"/>
    </location>
</feature>
<name>A0A8T2RJ54_CERRI</name>
<dbReference type="GO" id="GO:0003723">
    <property type="term" value="F:RNA binding"/>
    <property type="evidence" value="ECO:0007669"/>
    <property type="project" value="InterPro"/>
</dbReference>
<comment type="caution">
    <text evidence="3">The sequence shown here is derived from an EMBL/GenBank/DDBJ whole genome shotgun (WGS) entry which is preliminary data.</text>
</comment>
<reference evidence="3 4" key="1">
    <citation type="submission" date="2021-08" db="EMBL/GenBank/DDBJ databases">
        <title>WGS assembly of Ceratopteris richardii.</title>
        <authorList>
            <person name="Marchant D.B."/>
            <person name="Chen G."/>
            <person name="Jenkins J."/>
            <person name="Shu S."/>
            <person name="Leebens-Mack J."/>
            <person name="Grimwood J."/>
            <person name="Schmutz J."/>
            <person name="Soltis P."/>
            <person name="Soltis D."/>
            <person name="Chen Z.-H."/>
        </authorList>
    </citation>
    <scope>NUCLEOTIDE SEQUENCE [LARGE SCALE GENOMIC DNA]</scope>
    <source>
        <strain evidence="3">Whitten #5841</strain>
        <tissue evidence="3">Leaf</tissue>
    </source>
</reference>
<dbReference type="InterPro" id="IPR002885">
    <property type="entry name" value="PPR_rpt"/>
</dbReference>
<feature type="repeat" description="PPR" evidence="2">
    <location>
        <begin position="477"/>
        <end position="511"/>
    </location>
</feature>
<gene>
    <name evidence="3" type="ORF">KP509_27G069000</name>
</gene>
<dbReference type="Pfam" id="PF13041">
    <property type="entry name" value="PPR_2"/>
    <property type="match status" value="3"/>
</dbReference>
<dbReference type="GO" id="GO:0009451">
    <property type="term" value="P:RNA modification"/>
    <property type="evidence" value="ECO:0007669"/>
    <property type="project" value="InterPro"/>
</dbReference>
<accession>A0A8T2RJ54</accession>
<feature type="repeat" description="PPR" evidence="2">
    <location>
        <begin position="176"/>
        <end position="209"/>
    </location>
</feature>
<dbReference type="FunFam" id="1.25.40.10:FF:000343">
    <property type="entry name" value="Pentatricopeptide repeat-containing protein At3g58590"/>
    <property type="match status" value="1"/>
</dbReference>
<evidence type="ECO:0000256" key="1">
    <source>
        <dbReference type="ARBA" id="ARBA00022737"/>
    </source>
</evidence>
<keyword evidence="4" id="KW-1185">Reference proteome</keyword>
<dbReference type="NCBIfam" id="TIGR00756">
    <property type="entry name" value="PPR"/>
    <property type="match status" value="6"/>
</dbReference>
<feature type="repeat" description="PPR" evidence="2">
    <location>
        <begin position="245"/>
        <end position="275"/>
    </location>
</feature>
<evidence type="ECO:0000256" key="2">
    <source>
        <dbReference type="PROSITE-ProRule" id="PRU00708"/>
    </source>
</evidence>
<protein>
    <recommendedName>
        <fullName evidence="5">Pentatricopeptide repeat-containing protein</fullName>
    </recommendedName>
</protein>
<dbReference type="FunFam" id="1.25.40.10:FF:000158">
    <property type="entry name" value="pentatricopeptide repeat-containing protein At2g33680"/>
    <property type="match status" value="1"/>
</dbReference>
<dbReference type="AlphaFoldDB" id="A0A8T2RJ54"/>
<dbReference type="SUPFAM" id="SSF48452">
    <property type="entry name" value="TPR-like"/>
    <property type="match status" value="1"/>
</dbReference>
<keyword evidence="1" id="KW-0677">Repeat</keyword>
<dbReference type="EMBL" id="CM035432">
    <property type="protein sequence ID" value="KAH7295864.1"/>
    <property type="molecule type" value="Genomic_DNA"/>
</dbReference>
<dbReference type="PANTHER" id="PTHR24015">
    <property type="entry name" value="OS07G0578800 PROTEIN-RELATED"/>
    <property type="match status" value="1"/>
</dbReference>
<organism evidence="3 4">
    <name type="scientific">Ceratopteris richardii</name>
    <name type="common">Triangle waterfern</name>
    <dbReference type="NCBI Taxonomy" id="49495"/>
    <lineage>
        <taxon>Eukaryota</taxon>
        <taxon>Viridiplantae</taxon>
        <taxon>Streptophyta</taxon>
        <taxon>Embryophyta</taxon>
        <taxon>Tracheophyta</taxon>
        <taxon>Polypodiopsida</taxon>
        <taxon>Polypodiidae</taxon>
        <taxon>Polypodiales</taxon>
        <taxon>Pteridineae</taxon>
        <taxon>Pteridaceae</taxon>
        <taxon>Parkerioideae</taxon>
        <taxon>Ceratopteris</taxon>
    </lineage>
</organism>
<dbReference type="Gene3D" id="1.25.40.10">
    <property type="entry name" value="Tetratricopeptide repeat domain"/>
    <property type="match status" value="6"/>
</dbReference>
<feature type="repeat" description="PPR" evidence="2">
    <location>
        <begin position="276"/>
        <end position="310"/>
    </location>
</feature>
<dbReference type="FunFam" id="1.25.40.10:FF:000031">
    <property type="entry name" value="Pentatricopeptide repeat-containing protein mitochondrial"/>
    <property type="match status" value="1"/>
</dbReference>
<dbReference type="InterPro" id="IPR011990">
    <property type="entry name" value="TPR-like_helical_dom_sf"/>
</dbReference>
<feature type="repeat" description="PPR" evidence="2">
    <location>
        <begin position="377"/>
        <end position="407"/>
    </location>
</feature>
<dbReference type="PROSITE" id="PS51375">
    <property type="entry name" value="PPR"/>
    <property type="match status" value="7"/>
</dbReference>
<dbReference type="PANTHER" id="PTHR24015:SF548">
    <property type="entry name" value="OS08G0340900 PROTEIN"/>
    <property type="match status" value="1"/>
</dbReference>
<dbReference type="GO" id="GO:0048731">
    <property type="term" value="P:system development"/>
    <property type="evidence" value="ECO:0007669"/>
    <property type="project" value="UniProtKB-ARBA"/>
</dbReference>
<evidence type="ECO:0000313" key="4">
    <source>
        <dbReference type="Proteomes" id="UP000825935"/>
    </source>
</evidence>
<proteinExistence type="predicted"/>
<sequence>MKQKLMKINMHDTFASLKACTCSVALKEGKRIHSEIMENSVEQNEGLISALIDLYAKCGSLSEARNVFDRLKKSFALPWNAMTGGYILYGDAYEVVYLFSQMLKENVRLNHVSFLNALKACSKLLHVEGGKLLHGNIIESGFDLNCPVCNALIDMYLKCGLVDDAYTIFKKLLSRDVVSWNTMISGLSQANSMEALYLFEQMQREGKKPDNYTYASILKACLTSEAADQVRLIHVVAVGDSLELDNIILSSLMDAYAKCGHLQDALKMWERLPRYDVVSYNSLIAGYAQHGHGEEALRLFVRMLEEGNKPNEATLVSVLKGCSCATDTHQVTSIHSLIVRSGFELEVDVGTSLMNSYIKFGKIKQVYKIFDDMALKSVVTWNVLLNGFVQDGRTEDVFRVFQQMLEETEPDNLSFMNLLKACSHKIWLERGKRVHCYIVENGLGHDDKIGNTLVEMYVKCEDVEDARLVFVQLQKQTIVAWTSMIAGYALQGNYEEVAYLIDAVQKEGLKLDDIAYIYLLSACSRKGLLMDGVKHFTSMLKEYGINPELEHFTCMVDLLSRGGRLTDAEFILKCMPSEFNILGWVSLLNSCKTHGKVEIGRRCFDHIMLIDSSFAPAYTLMSNLYISLGMLEEANAIQEMKKHAQMGSKYFT</sequence>